<keyword evidence="2" id="KW-0132">Cell division</keyword>
<comment type="caution">
    <text evidence="7">The sequence shown here is derived from an EMBL/GenBank/DDBJ whole genome shotgun (WGS) entry which is preliminary data.</text>
</comment>
<keyword evidence="4" id="KW-0131">Cell cycle</keyword>
<dbReference type="InterPro" id="IPR006671">
    <property type="entry name" value="Cyclin_N"/>
</dbReference>
<dbReference type="SUPFAM" id="SSF47954">
    <property type="entry name" value="Cyclin-like"/>
    <property type="match status" value="1"/>
</dbReference>
<dbReference type="InterPro" id="IPR039361">
    <property type="entry name" value="Cyclin"/>
</dbReference>
<dbReference type="InterPro" id="IPR036915">
    <property type="entry name" value="Cyclin-like_sf"/>
</dbReference>
<protein>
    <recommendedName>
        <fullName evidence="6">Cyclin-like domain-containing protein</fullName>
    </recommendedName>
</protein>
<evidence type="ECO:0000256" key="5">
    <source>
        <dbReference type="RuleBase" id="RU000383"/>
    </source>
</evidence>
<accession>A0ABD3CFL5</accession>
<sequence>MMDSLLCTEVWLMSPKCNELDNNNNNNVQEYYGDEYVNLTKEDCDEALSNYLKKEAKFMPQLGYLEFVKTNDMILNARFQAVHWLIKSQTRMNLSPETVFLAVNYMDRFISLTRCQDWKYWMFELLSVACLTIAAKFNETTSWPLHEFQVEGVDNCFSPTLIEKMELTVLKALGWRMDSTTQFSYVHILTQTLNKTLIEDLTNHVIELLLSALLDPAFLEFRQCVLAMAAVRCVYEASTNIVSLDALIPQDQKDNLVKCQRIMEQLMTRENDRSKLDRRENYWHGPSSPITVLKAEWFNFYNCSVDISFLQTPKIKIDFRSDRKRKGGELGCGI</sequence>
<dbReference type="AlphaFoldDB" id="A0ABD3CFL5"/>
<name>A0ABD3CFL5_9LAMI</name>
<dbReference type="GO" id="GO:0051301">
    <property type="term" value="P:cell division"/>
    <property type="evidence" value="ECO:0007669"/>
    <property type="project" value="UniProtKB-KW"/>
</dbReference>
<organism evidence="7 8">
    <name type="scientific">Castilleja foliolosa</name>
    <dbReference type="NCBI Taxonomy" id="1961234"/>
    <lineage>
        <taxon>Eukaryota</taxon>
        <taxon>Viridiplantae</taxon>
        <taxon>Streptophyta</taxon>
        <taxon>Embryophyta</taxon>
        <taxon>Tracheophyta</taxon>
        <taxon>Spermatophyta</taxon>
        <taxon>Magnoliopsida</taxon>
        <taxon>eudicotyledons</taxon>
        <taxon>Gunneridae</taxon>
        <taxon>Pentapetalae</taxon>
        <taxon>asterids</taxon>
        <taxon>lamiids</taxon>
        <taxon>Lamiales</taxon>
        <taxon>Orobanchaceae</taxon>
        <taxon>Pedicularideae</taxon>
        <taxon>Castillejinae</taxon>
        <taxon>Castilleja</taxon>
    </lineage>
</organism>
<dbReference type="Proteomes" id="UP001632038">
    <property type="component" value="Unassembled WGS sequence"/>
</dbReference>
<dbReference type="PROSITE" id="PS00292">
    <property type="entry name" value="CYCLINS"/>
    <property type="match status" value="1"/>
</dbReference>
<evidence type="ECO:0000256" key="3">
    <source>
        <dbReference type="ARBA" id="ARBA00023127"/>
    </source>
</evidence>
<dbReference type="SMART" id="SM00385">
    <property type="entry name" value="CYCLIN"/>
    <property type="match status" value="1"/>
</dbReference>
<dbReference type="InterPro" id="IPR048258">
    <property type="entry name" value="Cyclins_cyclin-box"/>
</dbReference>
<dbReference type="Pfam" id="PF00134">
    <property type="entry name" value="Cyclin_N"/>
    <property type="match status" value="1"/>
</dbReference>
<keyword evidence="3 5" id="KW-0195">Cyclin</keyword>
<dbReference type="EMBL" id="JAVIJP010000036">
    <property type="protein sequence ID" value="KAL3628663.1"/>
    <property type="molecule type" value="Genomic_DNA"/>
</dbReference>
<evidence type="ECO:0000256" key="4">
    <source>
        <dbReference type="ARBA" id="ARBA00023306"/>
    </source>
</evidence>
<dbReference type="InterPro" id="IPR013763">
    <property type="entry name" value="Cyclin-like_dom"/>
</dbReference>
<comment type="similarity">
    <text evidence="1">Belongs to the cyclin family. Cyclin D subfamily.</text>
</comment>
<gene>
    <name evidence="7" type="ORF">CASFOL_027709</name>
</gene>
<evidence type="ECO:0000259" key="6">
    <source>
        <dbReference type="SMART" id="SM00385"/>
    </source>
</evidence>
<dbReference type="FunFam" id="1.10.472.10:FF:000060">
    <property type="entry name" value="D6-type cyclin"/>
    <property type="match status" value="1"/>
</dbReference>
<proteinExistence type="inferred from homology"/>
<evidence type="ECO:0000256" key="2">
    <source>
        <dbReference type="ARBA" id="ARBA00022618"/>
    </source>
</evidence>
<feature type="domain" description="Cyclin-like" evidence="6">
    <location>
        <begin position="83"/>
        <end position="171"/>
    </location>
</feature>
<keyword evidence="8" id="KW-1185">Reference proteome</keyword>
<evidence type="ECO:0000313" key="8">
    <source>
        <dbReference type="Proteomes" id="UP001632038"/>
    </source>
</evidence>
<evidence type="ECO:0000313" key="7">
    <source>
        <dbReference type="EMBL" id="KAL3628663.1"/>
    </source>
</evidence>
<reference evidence="8" key="1">
    <citation type="journal article" date="2024" name="IScience">
        <title>Strigolactones Initiate the Formation of Haustorium-like Structures in Castilleja.</title>
        <authorList>
            <person name="Buerger M."/>
            <person name="Peterson D."/>
            <person name="Chory J."/>
        </authorList>
    </citation>
    <scope>NUCLEOTIDE SEQUENCE [LARGE SCALE GENOMIC DNA]</scope>
</reference>
<evidence type="ECO:0000256" key="1">
    <source>
        <dbReference type="ARBA" id="ARBA00009065"/>
    </source>
</evidence>
<dbReference type="PANTHER" id="PTHR10177">
    <property type="entry name" value="CYCLINS"/>
    <property type="match status" value="1"/>
</dbReference>
<dbReference type="Gene3D" id="1.10.472.10">
    <property type="entry name" value="Cyclin-like"/>
    <property type="match status" value="2"/>
</dbReference>